<dbReference type="KEGG" id="cne:CND03300"/>
<dbReference type="OrthoDB" id="1711508at2759"/>
<evidence type="ECO:0000313" key="7">
    <source>
        <dbReference type="Proteomes" id="UP000002149"/>
    </source>
</evidence>
<dbReference type="InterPro" id="IPR051658">
    <property type="entry name" value="UBLCP1"/>
</dbReference>
<gene>
    <name evidence="6" type="ordered locus">CND03300</name>
</gene>
<organism evidence="6 7">
    <name type="scientific">Cryptococcus deneoformans (strain JEC21 / ATCC MYA-565)</name>
    <name type="common">Cryptococcus neoformans var. neoformans serotype D</name>
    <dbReference type="NCBI Taxonomy" id="214684"/>
    <lineage>
        <taxon>Eukaryota</taxon>
        <taxon>Fungi</taxon>
        <taxon>Dikarya</taxon>
        <taxon>Basidiomycota</taxon>
        <taxon>Agaricomycotina</taxon>
        <taxon>Tremellomycetes</taxon>
        <taxon>Tremellales</taxon>
        <taxon>Cryptococcaceae</taxon>
        <taxon>Cryptococcus</taxon>
        <taxon>Cryptococcus neoformans species complex</taxon>
    </lineage>
</organism>
<evidence type="ECO:0000256" key="4">
    <source>
        <dbReference type="SAM" id="MobiDB-lite"/>
    </source>
</evidence>
<evidence type="ECO:0000259" key="5">
    <source>
        <dbReference type="PROSITE" id="PS50969"/>
    </source>
</evidence>
<dbReference type="Gene3D" id="3.10.20.90">
    <property type="entry name" value="Phosphatidylinositol 3-kinase Catalytic Subunit, Chain A, domain 1"/>
    <property type="match status" value="1"/>
</dbReference>
<feature type="domain" description="FCP1 homology" evidence="5">
    <location>
        <begin position="283"/>
        <end position="451"/>
    </location>
</feature>
<feature type="compositionally biased region" description="Polar residues" evidence="4">
    <location>
        <begin position="17"/>
        <end position="27"/>
    </location>
</feature>
<sequence length="477" mass="53495">MSQDEPTRRSPHLHSDATGNSLSAQDTSSKDFEGMKTVNARSDAETAASGKRVKVFHASTPEEEQARRHRALGNEDAMVREEETSAEAEGNEQSNKDEDASTATTSSAIHQRERDQGADLADSNDVNMDDDESPKVSTVPLAEETDEEWWDLKMQWGGKVYDIHVGGNDMVYDFREKIASLTSIPPDAQKLIGLSPTVKGKLNASHDAMRFAHLGVRKGGKFVLVGTKVEERFVDPIKEQEGEGGEGEFDVDYKGIGPGNDPRNKRKIQEIIDKVPITVMNAPREGKKLLVLDLDYTIVDTKSLLNGTLPSSECARPGLHDFLELVYPHYDIVIWSQTSWRWLETKLVELDLFNNSRGYKISFVIDRTCMFPVFSQRNGQPYKHEVKPLAYLWASFPQWSAKNTIHIDDLSRNFALNPGEGLKIRAFNKAGSPDGRRDRELIKLGTYLIGIAASESDFTTMNHKYWSGRVKGRRGRH</sequence>
<dbReference type="InterPro" id="IPR029071">
    <property type="entry name" value="Ubiquitin-like_domsf"/>
</dbReference>
<dbReference type="PROSITE" id="PS50969">
    <property type="entry name" value="FCP1"/>
    <property type="match status" value="1"/>
</dbReference>
<protein>
    <recommendedName>
        <fullName evidence="5">FCP1 homology domain-containing protein</fullName>
    </recommendedName>
</protein>
<dbReference type="GO" id="GO:0005634">
    <property type="term" value="C:nucleus"/>
    <property type="evidence" value="ECO:0000318"/>
    <property type="project" value="GO_Central"/>
</dbReference>
<keyword evidence="2" id="KW-0378">Hydrolase</keyword>
<accession>Q55TZ9</accession>
<dbReference type="GO" id="GO:0090364">
    <property type="term" value="P:regulation of proteasome assembly"/>
    <property type="evidence" value="ECO:0000318"/>
    <property type="project" value="GO_Central"/>
</dbReference>
<name>Q5KIE0_CRYD1</name>
<dbReference type="VEuPathDB" id="FungiDB:CND03300"/>
<dbReference type="GeneID" id="3256853"/>
<dbReference type="PANTHER" id="PTHR48493">
    <property type="entry name" value="UBIQUITIN-LIKE DOMAIN-CONTAINING CTD PHOSPHATASE 1"/>
    <property type="match status" value="1"/>
</dbReference>
<dbReference type="SMART" id="SM00577">
    <property type="entry name" value="CPDc"/>
    <property type="match status" value="1"/>
</dbReference>
<keyword evidence="3" id="KW-0539">Nucleus</keyword>
<keyword evidence="7" id="KW-1185">Reference proteome</keyword>
<dbReference type="Gene3D" id="3.40.50.1000">
    <property type="entry name" value="HAD superfamily/HAD-like"/>
    <property type="match status" value="1"/>
</dbReference>
<dbReference type="InterPro" id="IPR036412">
    <property type="entry name" value="HAD-like_sf"/>
</dbReference>
<dbReference type="SUPFAM" id="SSF54236">
    <property type="entry name" value="Ubiquitin-like"/>
    <property type="match status" value="1"/>
</dbReference>
<dbReference type="GO" id="GO:0004722">
    <property type="term" value="F:protein serine/threonine phosphatase activity"/>
    <property type="evidence" value="ECO:0000318"/>
    <property type="project" value="GO_Central"/>
</dbReference>
<dbReference type="AlphaFoldDB" id="Q5KIE0"/>
<dbReference type="InterPro" id="IPR023214">
    <property type="entry name" value="HAD_sf"/>
</dbReference>
<comment type="subcellular location">
    <subcellularLocation>
        <location evidence="1">Nucleus</location>
    </subcellularLocation>
</comment>
<reference evidence="6 7" key="1">
    <citation type="journal article" date="2005" name="Science">
        <title>The genome of the basidiomycetous yeast and human pathogen Cryptococcus neoformans.</title>
        <authorList>
            <person name="Loftus B.J."/>
            <person name="Fung E."/>
            <person name="Roncaglia P."/>
            <person name="Rowley D."/>
            <person name="Amedeo P."/>
            <person name="Bruno D."/>
            <person name="Vamathevan J."/>
            <person name="Miranda M."/>
            <person name="Anderson I.J."/>
            <person name="Fraser J.A."/>
            <person name="Allen J.E."/>
            <person name="Bosdet I.E."/>
            <person name="Brent M.R."/>
            <person name="Chiu R."/>
            <person name="Doering T.L."/>
            <person name="Donlin M.J."/>
            <person name="D'Souza C.A."/>
            <person name="Fox D.S."/>
            <person name="Grinberg V."/>
            <person name="Fu J."/>
            <person name="Fukushima M."/>
            <person name="Haas B.J."/>
            <person name="Huang J.C."/>
            <person name="Janbon G."/>
            <person name="Jones S.J."/>
            <person name="Koo H.L."/>
            <person name="Krzywinski M.I."/>
            <person name="Kwon-Chung J.K."/>
            <person name="Lengeler K.B."/>
            <person name="Maiti R."/>
            <person name="Marra M.A."/>
            <person name="Marra R.E."/>
            <person name="Mathewson C.A."/>
            <person name="Mitchell T.G."/>
            <person name="Pertea M."/>
            <person name="Riggs F.R."/>
            <person name="Salzberg S.L."/>
            <person name="Schein J.E."/>
            <person name="Shvartsbeyn A."/>
            <person name="Shin H."/>
            <person name="Shumway M."/>
            <person name="Specht C.A."/>
            <person name="Suh B.B."/>
            <person name="Tenney A."/>
            <person name="Utterback T.R."/>
            <person name="Wickes B.L."/>
            <person name="Wortman J.R."/>
            <person name="Wye N.H."/>
            <person name="Kronstad J.W."/>
            <person name="Lodge J.K."/>
            <person name="Heitman J."/>
            <person name="Davis R.W."/>
            <person name="Fraser C.M."/>
            <person name="Hyman R.W."/>
        </authorList>
    </citation>
    <scope>NUCLEOTIDE SEQUENCE [LARGE SCALE GENOMIC DNA]</scope>
    <source>
        <strain evidence="7">JEC21 / ATCC MYA-565</strain>
    </source>
</reference>
<dbReference type="eggNOG" id="KOG1605">
    <property type="taxonomic scope" value="Eukaryota"/>
</dbReference>
<accession>Q5KIE0</accession>
<dbReference type="STRING" id="214684.Q5KIE0"/>
<evidence type="ECO:0000256" key="2">
    <source>
        <dbReference type="ARBA" id="ARBA00022801"/>
    </source>
</evidence>
<dbReference type="EMBL" id="AE017344">
    <property type="protein sequence ID" value="AAW43203.1"/>
    <property type="molecule type" value="Genomic_DNA"/>
</dbReference>
<dbReference type="PaxDb" id="214684-Q5KIE0"/>
<dbReference type="SUPFAM" id="SSF56784">
    <property type="entry name" value="HAD-like"/>
    <property type="match status" value="1"/>
</dbReference>
<proteinExistence type="predicted"/>
<dbReference type="InterPro" id="IPR011943">
    <property type="entry name" value="HAD-SF_hydro_IIID"/>
</dbReference>
<dbReference type="OMA" id="TVHTPKY"/>
<dbReference type="PANTHER" id="PTHR48493:SF1">
    <property type="entry name" value="UBIQUITIN-LIKE DOMAIN-CONTAINING CTD PHOSPHATASE 1"/>
    <property type="match status" value="1"/>
</dbReference>
<evidence type="ECO:0000256" key="3">
    <source>
        <dbReference type="ARBA" id="ARBA00023242"/>
    </source>
</evidence>
<dbReference type="Pfam" id="PF03031">
    <property type="entry name" value="NIF"/>
    <property type="match status" value="1"/>
</dbReference>
<dbReference type="Proteomes" id="UP000002149">
    <property type="component" value="Chromosome 4"/>
</dbReference>
<evidence type="ECO:0000313" key="6">
    <source>
        <dbReference type="EMBL" id="AAW43203.1"/>
    </source>
</evidence>
<dbReference type="NCBIfam" id="TIGR02245">
    <property type="entry name" value="HAD_IIID1"/>
    <property type="match status" value="1"/>
</dbReference>
<dbReference type="FunFam" id="3.40.50.1000:FF:000239">
    <property type="entry name" value="HAD hydrolase, family IIID, variant"/>
    <property type="match status" value="1"/>
</dbReference>
<feature type="region of interest" description="Disordered" evidence="4">
    <location>
        <begin position="1"/>
        <end position="138"/>
    </location>
</feature>
<dbReference type="HOGENOM" id="CLU_046931_1_0_1"/>
<dbReference type="InterPro" id="IPR004274">
    <property type="entry name" value="FCP1_dom"/>
</dbReference>
<evidence type="ECO:0000256" key="1">
    <source>
        <dbReference type="ARBA" id="ARBA00004123"/>
    </source>
</evidence>
<dbReference type="RefSeq" id="XP_570510.1">
    <property type="nucleotide sequence ID" value="XM_570510.2"/>
</dbReference>
<dbReference type="InParanoid" id="Q5KIE0"/>